<evidence type="ECO:0000313" key="2">
    <source>
        <dbReference type="EMBL" id="TBU24367.1"/>
    </source>
</evidence>
<sequence>MSQVYTGMQEFPDQASGNLQQPHYVGAVPEHYFAGHCDHNAYPIYSIAPPQLNCYNTNGVPDLAAFSDYGDFDAGSAFGCLHYLPPDAISSKYYALQDPNVYLADETQKPSTDVEAYATTANPITTEVFAKMEVDEPPMGSLTPRMGSVTPPMGSLTPPMGSLRPPCDLHADMPKLTETTSMGILATPTLAYPEHSSPVSALAPRPIPSPSPTPPCSVLPKQRRNRDDPGGDTGPVAQCSAQFENQTGSDYAEGARARVADSGDTMTCGGRVKGEDQPVVVPSQWKLGAILDKLRFPEYGGDWDALMCAINGREYQACMPRSDSPLSPDDMEQLMQLRVGLGLSAPGPPRTPTTPPTTPPINADEVLVYSPTTGRRIPVVAGPAGPILQLTKDLPSAKRPHKRGTTAACAFCRRRKIACGGPQEGDEARRCG</sequence>
<reference evidence="2" key="1">
    <citation type="submission" date="2019-01" db="EMBL/GenBank/DDBJ databases">
        <title>Draft genome sequences of three monokaryotic isolates of the white-rot basidiomycete fungus Dichomitus squalens.</title>
        <authorList>
            <consortium name="DOE Joint Genome Institute"/>
            <person name="Lopez S.C."/>
            <person name="Andreopoulos B."/>
            <person name="Pangilinan J."/>
            <person name="Lipzen A."/>
            <person name="Riley R."/>
            <person name="Ahrendt S."/>
            <person name="Ng V."/>
            <person name="Barry K."/>
            <person name="Daum C."/>
            <person name="Grigoriev I.V."/>
            <person name="Hilden K.S."/>
            <person name="Makela M.R."/>
            <person name="de Vries R.P."/>
        </authorList>
    </citation>
    <scope>NUCLEOTIDE SEQUENCE [LARGE SCALE GENOMIC DNA]</scope>
    <source>
        <strain evidence="2">OM18370.1</strain>
    </source>
</reference>
<feature type="region of interest" description="Disordered" evidence="1">
    <location>
        <begin position="194"/>
        <end position="238"/>
    </location>
</feature>
<feature type="compositionally biased region" description="Pro residues" evidence="1">
    <location>
        <begin position="205"/>
        <end position="217"/>
    </location>
</feature>
<dbReference type="EMBL" id="ML143481">
    <property type="protein sequence ID" value="TBU24367.1"/>
    <property type="molecule type" value="Genomic_DNA"/>
</dbReference>
<dbReference type="OrthoDB" id="39175at2759"/>
<evidence type="ECO:0000256" key="1">
    <source>
        <dbReference type="SAM" id="MobiDB-lite"/>
    </source>
</evidence>
<accession>A0A4Q9MCU3</accession>
<dbReference type="Proteomes" id="UP000292957">
    <property type="component" value="Unassembled WGS sequence"/>
</dbReference>
<name>A0A4Q9MCU3_9APHY</name>
<organism evidence="2">
    <name type="scientific">Dichomitus squalens</name>
    <dbReference type="NCBI Taxonomy" id="114155"/>
    <lineage>
        <taxon>Eukaryota</taxon>
        <taxon>Fungi</taxon>
        <taxon>Dikarya</taxon>
        <taxon>Basidiomycota</taxon>
        <taxon>Agaricomycotina</taxon>
        <taxon>Agaricomycetes</taxon>
        <taxon>Polyporales</taxon>
        <taxon>Polyporaceae</taxon>
        <taxon>Dichomitus</taxon>
    </lineage>
</organism>
<dbReference type="AlphaFoldDB" id="A0A4Q9MCU3"/>
<gene>
    <name evidence="2" type="ORF">BD311DRAFT_561811</name>
</gene>
<protein>
    <submittedName>
        <fullName evidence="2">Uncharacterized protein</fullName>
    </submittedName>
</protein>
<proteinExistence type="predicted"/>